<organism evidence="1 2">
    <name type="scientific">Diaporthe australafricana</name>
    <dbReference type="NCBI Taxonomy" id="127596"/>
    <lineage>
        <taxon>Eukaryota</taxon>
        <taxon>Fungi</taxon>
        <taxon>Dikarya</taxon>
        <taxon>Ascomycota</taxon>
        <taxon>Pezizomycotina</taxon>
        <taxon>Sordariomycetes</taxon>
        <taxon>Sordariomycetidae</taxon>
        <taxon>Diaporthales</taxon>
        <taxon>Diaporthaceae</taxon>
        <taxon>Diaporthe</taxon>
    </lineage>
</organism>
<dbReference type="Pfam" id="PF13489">
    <property type="entry name" value="Methyltransf_23"/>
    <property type="match status" value="1"/>
</dbReference>
<evidence type="ECO:0008006" key="3">
    <source>
        <dbReference type="Google" id="ProtNLM"/>
    </source>
</evidence>
<accession>A0ABR3VW59</accession>
<comment type="caution">
    <text evidence="1">The sequence shown here is derived from an EMBL/GenBank/DDBJ whole genome shotgun (WGS) entry which is preliminary data.</text>
</comment>
<dbReference type="EMBL" id="JAWRVE010000262">
    <property type="protein sequence ID" value="KAL1846605.1"/>
    <property type="molecule type" value="Genomic_DNA"/>
</dbReference>
<evidence type="ECO:0000313" key="2">
    <source>
        <dbReference type="Proteomes" id="UP001583177"/>
    </source>
</evidence>
<dbReference type="CDD" id="cd02440">
    <property type="entry name" value="AdoMet_MTases"/>
    <property type="match status" value="1"/>
</dbReference>
<dbReference type="Proteomes" id="UP001583177">
    <property type="component" value="Unassembled WGS sequence"/>
</dbReference>
<gene>
    <name evidence="1" type="ORF">Daus18300_014196</name>
</gene>
<sequence>MPNQNDTSAQHDAIREAMHGLLVCPVDIEKPGLRILDSGTGDGHWLEDLLERHPQLQRATLIGTDISDARFVKKKAPTPIHLEIQSITSPWPKEWHGTFDLLQQRLVLGACGSFPFSEAIKNLTELLKPGGWIQLIEPDQTCGVADGPAMCQFIELVTWVFQAMGGHTRYAYSIEQWLRDAGVVDVEERSISLCLGALNPDRDLAERTARSTADAMIPLIRYAEGDVPILY</sequence>
<evidence type="ECO:0000313" key="1">
    <source>
        <dbReference type="EMBL" id="KAL1846605.1"/>
    </source>
</evidence>
<keyword evidence="2" id="KW-1185">Reference proteome</keyword>
<dbReference type="Gene3D" id="3.40.50.150">
    <property type="entry name" value="Vaccinia Virus protein VP39"/>
    <property type="match status" value="1"/>
</dbReference>
<dbReference type="InterPro" id="IPR029063">
    <property type="entry name" value="SAM-dependent_MTases_sf"/>
</dbReference>
<reference evidence="1 2" key="1">
    <citation type="journal article" date="2024" name="IMA Fungus">
        <title>IMA Genome - F19 : A genome assembly and annotation guide to empower mycologists, including annotated draft genome sequences of Ceratocystis pirilliformis, Diaporthe australafricana, Fusarium ophioides, Paecilomyces lecythidis, and Sporothrix stenoceras.</title>
        <authorList>
            <person name="Aylward J."/>
            <person name="Wilson A.M."/>
            <person name="Visagie C.M."/>
            <person name="Spraker J."/>
            <person name="Barnes I."/>
            <person name="Buitendag C."/>
            <person name="Ceriani C."/>
            <person name="Del Mar Angel L."/>
            <person name="du Plessis D."/>
            <person name="Fuchs T."/>
            <person name="Gasser K."/>
            <person name="Kramer D."/>
            <person name="Li W."/>
            <person name="Munsamy K."/>
            <person name="Piso A."/>
            <person name="Price J.L."/>
            <person name="Sonnekus B."/>
            <person name="Thomas C."/>
            <person name="van der Nest A."/>
            <person name="van Dijk A."/>
            <person name="van Heerden A."/>
            <person name="van Vuuren N."/>
            <person name="Yilmaz N."/>
            <person name="Duong T.A."/>
            <person name="van der Merwe N.A."/>
            <person name="Wingfield M.J."/>
            <person name="Wingfield B.D."/>
        </authorList>
    </citation>
    <scope>NUCLEOTIDE SEQUENCE [LARGE SCALE GENOMIC DNA]</scope>
    <source>
        <strain evidence="1 2">CMW 18300</strain>
    </source>
</reference>
<proteinExistence type="predicted"/>
<protein>
    <recommendedName>
        <fullName evidence="3">Methyltransferase domain-containing protein</fullName>
    </recommendedName>
</protein>
<name>A0ABR3VW59_9PEZI</name>
<dbReference type="SUPFAM" id="SSF53335">
    <property type="entry name" value="S-adenosyl-L-methionine-dependent methyltransferases"/>
    <property type="match status" value="1"/>
</dbReference>